<gene>
    <name evidence="1" type="ORF">AS026_13510</name>
</gene>
<protein>
    <submittedName>
        <fullName evidence="1">Uncharacterized protein</fullName>
    </submittedName>
</protein>
<comment type="caution">
    <text evidence="1">The sequence shown here is derived from an EMBL/GenBank/DDBJ whole genome shotgun (WGS) entry which is preliminary data.</text>
</comment>
<accession>A0A109JE59</accession>
<evidence type="ECO:0000313" key="1">
    <source>
        <dbReference type="EMBL" id="KWV47236.1"/>
    </source>
</evidence>
<reference evidence="1 2" key="1">
    <citation type="submission" date="2015-11" db="EMBL/GenBank/DDBJ databases">
        <title>Draft Genome Sequence of the Strain BR 10423 (Rhizobium sp.) isolated from nodules of Mimosa pudica.</title>
        <authorList>
            <person name="Barauna A.C."/>
            <person name="Zilli J.E."/>
            <person name="Simoes-Araujo J.L."/>
            <person name="Reis V.M."/>
            <person name="James E.K."/>
            <person name="Reis F.B.Jr."/>
            <person name="Rouws L.F."/>
            <person name="Passos S.R."/>
            <person name="Gois S.R."/>
        </authorList>
    </citation>
    <scope>NUCLEOTIDE SEQUENCE [LARGE SCALE GENOMIC DNA]</scope>
    <source>
        <strain evidence="1 2">BR10423</strain>
    </source>
</reference>
<organism evidence="1 2">
    <name type="scientific">Rhizobium altiplani</name>
    <dbReference type="NCBI Taxonomy" id="1864509"/>
    <lineage>
        <taxon>Bacteria</taxon>
        <taxon>Pseudomonadati</taxon>
        <taxon>Pseudomonadota</taxon>
        <taxon>Alphaproteobacteria</taxon>
        <taxon>Hyphomicrobiales</taxon>
        <taxon>Rhizobiaceae</taxon>
        <taxon>Rhizobium/Agrobacterium group</taxon>
        <taxon>Rhizobium</taxon>
    </lineage>
</organism>
<evidence type="ECO:0000313" key="2">
    <source>
        <dbReference type="Proteomes" id="UP000068164"/>
    </source>
</evidence>
<dbReference type="Proteomes" id="UP000068164">
    <property type="component" value="Unassembled WGS sequence"/>
</dbReference>
<dbReference type="AlphaFoldDB" id="A0A109JE59"/>
<keyword evidence="2" id="KW-1185">Reference proteome</keyword>
<dbReference type="EMBL" id="LNCD01000104">
    <property type="protein sequence ID" value="KWV47236.1"/>
    <property type="molecule type" value="Genomic_DNA"/>
</dbReference>
<sequence>MGMAFSSLRKRANRITASAQGGDEMGKRCYRLGADAGPRGGLQLIRRTAVMQQYHCPRPYTFEYRSDDGVDSWAIPVSRVNGPVDRDQAGALARLEDFLSPYPIWRTHVTEAGLGTDRRDCATSREDFIFQFGHTAL</sequence>
<name>A0A109JE59_9HYPH</name>
<proteinExistence type="predicted"/>